<protein>
    <submittedName>
        <fullName evidence="3">DUF4199 domain-containing protein</fullName>
    </submittedName>
</protein>
<feature type="transmembrane region" description="Helical" evidence="2">
    <location>
        <begin position="15"/>
        <end position="38"/>
    </location>
</feature>
<evidence type="ECO:0000256" key="1">
    <source>
        <dbReference type="SAM" id="MobiDB-lite"/>
    </source>
</evidence>
<evidence type="ECO:0000256" key="2">
    <source>
        <dbReference type="SAM" id="Phobius"/>
    </source>
</evidence>
<dbReference type="RefSeq" id="WP_317084937.1">
    <property type="nucleotide sequence ID" value="NZ_JASVDY010000006.1"/>
</dbReference>
<evidence type="ECO:0000313" key="4">
    <source>
        <dbReference type="Proteomes" id="UP001278188"/>
    </source>
</evidence>
<feature type="compositionally biased region" description="Polar residues" evidence="1">
    <location>
        <begin position="48"/>
        <end position="58"/>
    </location>
</feature>
<keyword evidence="4" id="KW-1185">Reference proteome</keyword>
<keyword evidence="2" id="KW-0812">Transmembrane</keyword>
<proteinExistence type="predicted"/>
<keyword evidence="2" id="KW-1133">Transmembrane helix</keyword>
<dbReference type="EMBL" id="JASVDY010000006">
    <property type="protein sequence ID" value="MDV2470125.1"/>
    <property type="molecule type" value="Genomic_DNA"/>
</dbReference>
<gene>
    <name evidence="3" type="ORF">QR674_14175</name>
</gene>
<name>A0ABU3WIA7_9GAMM</name>
<accession>A0ABU3WIA7</accession>
<evidence type="ECO:0000313" key="3">
    <source>
        <dbReference type="EMBL" id="MDV2470125.1"/>
    </source>
</evidence>
<keyword evidence="2" id="KW-0472">Membrane</keyword>
<sequence>MSHSSNKLSPEKSGWGWKLLIVAIILSCIFMGFFWLAITNDPEYMPSHKQQYTQQSFKNAPVMKQTEQAPQEQASSEAHASHHP</sequence>
<feature type="region of interest" description="Disordered" evidence="1">
    <location>
        <begin position="48"/>
        <end position="84"/>
    </location>
</feature>
<feature type="compositionally biased region" description="Polar residues" evidence="1">
    <location>
        <begin position="65"/>
        <end position="78"/>
    </location>
</feature>
<dbReference type="Proteomes" id="UP001278188">
    <property type="component" value="Unassembled WGS sequence"/>
</dbReference>
<organism evidence="3 4">
    <name type="scientific">Acinetobacter chinensis</name>
    <dbReference type="NCBI Taxonomy" id="2004650"/>
    <lineage>
        <taxon>Bacteria</taxon>
        <taxon>Pseudomonadati</taxon>
        <taxon>Pseudomonadota</taxon>
        <taxon>Gammaproteobacteria</taxon>
        <taxon>Moraxellales</taxon>
        <taxon>Moraxellaceae</taxon>
        <taxon>Acinetobacter</taxon>
    </lineage>
</organism>
<comment type="caution">
    <text evidence="3">The sequence shown here is derived from an EMBL/GenBank/DDBJ whole genome shotgun (WGS) entry which is preliminary data.</text>
</comment>
<reference evidence="3 4" key="1">
    <citation type="submission" date="2023-06" db="EMBL/GenBank/DDBJ databases">
        <title>Genomic Analysis of Acinetobacter Strains Recovered from South Australian Aquatic Samples provides Insights into the Circulation of Antibiotic Resistance determinants in the Environment.</title>
        <authorList>
            <person name="Tobin L."/>
            <person name="Jarocki V.M."/>
            <person name="Kenyon J."/>
            <person name="Drigo B."/>
            <person name="Donner E."/>
            <person name="Djordjevic S.P."/>
            <person name="Hamidian M."/>
        </authorList>
    </citation>
    <scope>NUCLEOTIDE SEQUENCE [LARGE SCALE GENOMIC DNA]</scope>
    <source>
        <strain evidence="3 4">SAAc652</strain>
    </source>
</reference>